<proteinExistence type="predicted"/>
<organism evidence="1">
    <name type="scientific">Ophidiomyces ophidiicola</name>
    <dbReference type="NCBI Taxonomy" id="1387563"/>
    <lineage>
        <taxon>Eukaryota</taxon>
        <taxon>Fungi</taxon>
        <taxon>Dikarya</taxon>
        <taxon>Ascomycota</taxon>
        <taxon>Pezizomycotina</taxon>
        <taxon>Eurotiomycetes</taxon>
        <taxon>Eurotiomycetidae</taxon>
        <taxon>Onygenales</taxon>
        <taxon>Onygenaceae</taxon>
        <taxon>Ophidiomyces</taxon>
    </lineage>
</organism>
<dbReference type="EMBL" id="JALBCA010000055">
    <property type="protein sequence ID" value="KAI2385718.1"/>
    <property type="molecule type" value="Genomic_DNA"/>
</dbReference>
<sequence length="141" mass="16178">MLLKGVLPLALLATPCIVANPICSQYQECNSGDKVKLQYRFCLTTEDGDSWLDYEVKDTITYWEKLKQWKPFHQNGSYKYVLTVTFNDKRLNNITDFTAYRSFRESFVPVAPVAGKQKVTGEFAIEFGDTPLRSCQLNAEF</sequence>
<name>A0ACB8UUW8_9EURO</name>
<evidence type="ECO:0000313" key="1">
    <source>
        <dbReference type="EMBL" id="KAI2385718.1"/>
    </source>
</evidence>
<gene>
    <name evidence="1" type="ORF">LOY88_003951</name>
</gene>
<protein>
    <submittedName>
        <fullName evidence="1">Uncharacterized protein</fullName>
    </submittedName>
</protein>
<accession>A0ACB8UUW8</accession>
<reference evidence="1" key="1">
    <citation type="journal article" date="2022" name="bioRxiv">
        <title>Population genetic analysis of Ophidiomyces ophidiicola, the causative agent of snake fungal disease, indicates recent introductions to the USA.</title>
        <authorList>
            <person name="Ladner J.T."/>
            <person name="Palmer J.M."/>
            <person name="Ettinger C.L."/>
            <person name="Stajich J.E."/>
            <person name="Farrell T.M."/>
            <person name="Glorioso B.M."/>
            <person name="Lawson B."/>
            <person name="Price S.J."/>
            <person name="Stengle A.G."/>
            <person name="Grear D.A."/>
            <person name="Lorch J.M."/>
        </authorList>
    </citation>
    <scope>NUCLEOTIDE SEQUENCE</scope>
    <source>
        <strain evidence="1">NWHC 24266-5</strain>
    </source>
</reference>
<comment type="caution">
    <text evidence="1">The sequence shown here is derived from an EMBL/GenBank/DDBJ whole genome shotgun (WGS) entry which is preliminary data.</text>
</comment>